<evidence type="ECO:0000256" key="2">
    <source>
        <dbReference type="ARBA" id="ARBA00007814"/>
    </source>
</evidence>
<dbReference type="EMBL" id="JAESIY010000017">
    <property type="protein sequence ID" value="MBL3658774.1"/>
    <property type="molecule type" value="Genomic_DNA"/>
</dbReference>
<dbReference type="Proteomes" id="UP000659388">
    <property type="component" value="Unassembled WGS sequence"/>
</dbReference>
<comment type="similarity">
    <text evidence="2">Belongs to the Ro 60 kDa family.</text>
</comment>
<gene>
    <name evidence="8" type="ORF">JL102_21665</name>
</gene>
<keyword evidence="4" id="KW-0479">Metal-binding</keyword>
<reference evidence="8" key="1">
    <citation type="submission" date="2021-01" db="EMBL/GenBank/DDBJ databases">
        <title>Fulvivirga kasyanovii gen. nov., sp nov., a novel member of the phylum Bacteroidetes isolated from seawater in a mussel farm.</title>
        <authorList>
            <person name="Zhao L.-H."/>
            <person name="Wang Z.-J."/>
        </authorList>
    </citation>
    <scope>NUCLEOTIDE SEQUENCE</scope>
    <source>
        <strain evidence="8">2943</strain>
    </source>
</reference>
<keyword evidence="3" id="KW-0963">Cytoplasm</keyword>
<dbReference type="Pfam" id="PF25045">
    <property type="entry name" value="vWA_Ro60"/>
    <property type="match status" value="1"/>
</dbReference>
<dbReference type="InterPro" id="IPR040322">
    <property type="entry name" value="TROVE2"/>
</dbReference>
<dbReference type="InterPro" id="IPR008858">
    <property type="entry name" value="TROVE_dom"/>
</dbReference>
<dbReference type="SUPFAM" id="SSF53300">
    <property type="entry name" value="vWA-like"/>
    <property type="match status" value="1"/>
</dbReference>
<dbReference type="InterPro" id="IPR037214">
    <property type="entry name" value="TROVE_dom_sf"/>
</dbReference>
<name>A0A937FDI6_9BACT</name>
<evidence type="ECO:0000313" key="8">
    <source>
        <dbReference type="EMBL" id="MBL3658774.1"/>
    </source>
</evidence>
<dbReference type="PANTHER" id="PTHR14202">
    <property type="entry name" value="60 KDA RIBONUCLEOPROTEIN SSA/RO"/>
    <property type="match status" value="1"/>
</dbReference>
<dbReference type="GO" id="GO:0046872">
    <property type="term" value="F:metal ion binding"/>
    <property type="evidence" value="ECO:0007669"/>
    <property type="project" value="UniProtKB-KW"/>
</dbReference>
<feature type="domain" description="TROVE" evidence="7">
    <location>
        <begin position="13"/>
        <end position="319"/>
    </location>
</feature>
<dbReference type="RefSeq" id="WP_202246567.1">
    <property type="nucleotide sequence ID" value="NZ_JAESIY010000017.1"/>
</dbReference>
<dbReference type="AlphaFoldDB" id="A0A937FDI6"/>
<sequence>MKFNFIKADNNQVKNHEGEVAYKTSAELELYTSVVTASLSNNFYESADDRLKRIIRLIGEVSPHFVAKLAIYTRENMHLRSVPLVLLAELSKVHFGDSLVSKTTSRVIQRADEITELLAYYQLANSREGEKKLNKLSKQIQKGVAVAFNKFDEYQFAKYNRKTEVTFKDALFLTHPKAISSEQQALFDKIVTDDLEVPYTWEVELSKIVQTQFASEEGRKAAVTQKWEELIASNRLGYMALLRNLRNILQAEVGAEAIEKVASRLADPHEVRRSKQLPFRFLAAYNELRGLKLNYLSVIIDALEEAIMSSAANIVGFDLQTRVLIAADVSGSMYTPVGGRSKIRCYDVGLTLSMLLAAKSKNVVTGIFGDRWQEVSLSTRGGILSNVQELNRMEGQVGYSTNAYRVIDAMIAEGRVMDKVLFFTDLQLWDSRAGGSSLKASWTKYKREVAPQAKLYLFDLVGYGNTPLSVERDDVFLLAGWSDKVFDILSAIEAGGNALTEIEQITLTSAAG</sequence>
<dbReference type="GO" id="GO:0005737">
    <property type="term" value="C:cytoplasm"/>
    <property type="evidence" value="ECO:0007669"/>
    <property type="project" value="UniProtKB-SubCell"/>
</dbReference>
<dbReference type="Gene3D" id="3.40.50.410">
    <property type="entry name" value="von Willebrand factor, type A domain"/>
    <property type="match status" value="1"/>
</dbReference>
<evidence type="ECO:0000256" key="5">
    <source>
        <dbReference type="ARBA" id="ARBA00022884"/>
    </source>
</evidence>
<comment type="subcellular location">
    <subcellularLocation>
        <location evidence="1">Cytoplasm</location>
    </subcellularLocation>
</comment>
<accession>A0A937FDI6</accession>
<evidence type="ECO:0000259" key="7">
    <source>
        <dbReference type="PROSITE" id="PS50988"/>
    </source>
</evidence>
<comment type="caution">
    <text evidence="8">The sequence shown here is derived from an EMBL/GenBank/DDBJ whole genome shotgun (WGS) entry which is preliminary data.</text>
</comment>
<keyword evidence="5" id="KW-0694">RNA-binding</keyword>
<evidence type="ECO:0000256" key="4">
    <source>
        <dbReference type="ARBA" id="ARBA00022723"/>
    </source>
</evidence>
<keyword evidence="6" id="KW-0687">Ribonucleoprotein</keyword>
<evidence type="ECO:0000256" key="1">
    <source>
        <dbReference type="ARBA" id="ARBA00004496"/>
    </source>
</evidence>
<dbReference type="Pfam" id="PF05731">
    <property type="entry name" value="TROVE"/>
    <property type="match status" value="2"/>
</dbReference>
<dbReference type="PROSITE" id="PS50988">
    <property type="entry name" value="TROVE"/>
    <property type="match status" value="1"/>
</dbReference>
<evidence type="ECO:0000256" key="6">
    <source>
        <dbReference type="ARBA" id="ARBA00023274"/>
    </source>
</evidence>
<proteinExistence type="inferred from homology"/>
<dbReference type="PANTHER" id="PTHR14202:SF0">
    <property type="entry name" value="RNA-BINDING PROTEIN RO60"/>
    <property type="match status" value="1"/>
</dbReference>
<protein>
    <submittedName>
        <fullName evidence="8">TROVE domain-containing protein</fullName>
    </submittedName>
</protein>
<keyword evidence="9" id="KW-1185">Reference proteome</keyword>
<organism evidence="8 9">
    <name type="scientific">Fulvivirga sediminis</name>
    <dbReference type="NCBI Taxonomy" id="2803949"/>
    <lineage>
        <taxon>Bacteria</taxon>
        <taxon>Pseudomonadati</taxon>
        <taxon>Bacteroidota</taxon>
        <taxon>Cytophagia</taxon>
        <taxon>Cytophagales</taxon>
        <taxon>Fulvivirgaceae</taxon>
        <taxon>Fulvivirga</taxon>
    </lineage>
</organism>
<dbReference type="GO" id="GO:1990904">
    <property type="term" value="C:ribonucleoprotein complex"/>
    <property type="evidence" value="ECO:0007669"/>
    <property type="project" value="UniProtKB-KW"/>
</dbReference>
<dbReference type="SUPFAM" id="SSF140864">
    <property type="entry name" value="TROVE domain-like"/>
    <property type="match status" value="1"/>
</dbReference>
<evidence type="ECO:0000313" key="9">
    <source>
        <dbReference type="Proteomes" id="UP000659388"/>
    </source>
</evidence>
<dbReference type="GO" id="GO:0003723">
    <property type="term" value="F:RNA binding"/>
    <property type="evidence" value="ECO:0007669"/>
    <property type="project" value="UniProtKB-KW"/>
</dbReference>
<dbReference type="InterPro" id="IPR056800">
    <property type="entry name" value="vWA_Ro60"/>
</dbReference>
<evidence type="ECO:0000256" key="3">
    <source>
        <dbReference type="ARBA" id="ARBA00022490"/>
    </source>
</evidence>
<dbReference type="InterPro" id="IPR036465">
    <property type="entry name" value="vWFA_dom_sf"/>
</dbReference>